<dbReference type="EMBL" id="PFEQ01000001">
    <property type="protein sequence ID" value="PJE74442.1"/>
    <property type="molecule type" value="Genomic_DNA"/>
</dbReference>
<dbReference type="GO" id="GO:0046872">
    <property type="term" value="F:metal ion binding"/>
    <property type="evidence" value="ECO:0007669"/>
    <property type="project" value="UniProtKB-UniRule"/>
</dbReference>
<evidence type="ECO:0000259" key="8">
    <source>
        <dbReference type="Pfam" id="PF00557"/>
    </source>
</evidence>
<reference evidence="10" key="1">
    <citation type="submission" date="2017-09" db="EMBL/GenBank/DDBJ databases">
        <title>Depth-based differentiation of microbial function through sediment-hosted aquifers and enrichment of novel symbionts in the deep terrestrial subsurface.</title>
        <authorList>
            <person name="Probst A.J."/>
            <person name="Ladd B."/>
            <person name="Jarett J.K."/>
            <person name="Geller-Mcgrath D.E."/>
            <person name="Sieber C.M.K."/>
            <person name="Emerson J.B."/>
            <person name="Anantharaman K."/>
            <person name="Thomas B.C."/>
            <person name="Malmstrom R."/>
            <person name="Stieglmeier M."/>
            <person name="Klingl A."/>
            <person name="Woyke T."/>
            <person name="Ryan C.M."/>
            <person name="Banfield J.F."/>
        </authorList>
    </citation>
    <scope>NUCLEOTIDE SEQUENCE [LARGE SCALE GENOMIC DNA]</scope>
</reference>
<evidence type="ECO:0000313" key="9">
    <source>
        <dbReference type="EMBL" id="PJE74442.1"/>
    </source>
</evidence>
<keyword evidence="5 6" id="KW-0378">Hydrolase</keyword>
<comment type="caution">
    <text evidence="9">The sequence shown here is derived from an EMBL/GenBank/DDBJ whole genome shotgun (WGS) entry which is preliminary data.</text>
</comment>
<name>A0A2M8LCS3_9BACT</name>
<feature type="binding site" evidence="6">
    <location>
        <position position="103"/>
    </location>
    <ligand>
        <name>a divalent metal cation</name>
        <dbReference type="ChEBI" id="CHEBI:60240"/>
        <label>1</label>
    </ligand>
</feature>
<dbReference type="GO" id="GO:0005829">
    <property type="term" value="C:cytosol"/>
    <property type="evidence" value="ECO:0007669"/>
    <property type="project" value="TreeGrafter"/>
</dbReference>
<dbReference type="GO" id="GO:0070006">
    <property type="term" value="F:metalloaminopeptidase activity"/>
    <property type="evidence" value="ECO:0007669"/>
    <property type="project" value="UniProtKB-UniRule"/>
</dbReference>
<dbReference type="NCBIfam" id="TIGR00500">
    <property type="entry name" value="met_pdase_I"/>
    <property type="match status" value="1"/>
</dbReference>
<evidence type="ECO:0000256" key="7">
    <source>
        <dbReference type="RuleBase" id="RU003653"/>
    </source>
</evidence>
<comment type="subunit">
    <text evidence="6">Monomer.</text>
</comment>
<dbReference type="InterPro" id="IPR002467">
    <property type="entry name" value="Pept_M24A_MAP1"/>
</dbReference>
<dbReference type="Gene3D" id="3.90.230.10">
    <property type="entry name" value="Creatinase/methionine aminopeptidase superfamily"/>
    <property type="match status" value="1"/>
</dbReference>
<protein>
    <recommendedName>
        <fullName evidence="6 7">Methionine aminopeptidase</fullName>
        <shortName evidence="6">MAP</shortName>
        <shortName evidence="6">MetAP</shortName>
        <ecNumber evidence="6 7">3.4.11.18</ecNumber>
    </recommendedName>
    <alternativeName>
        <fullName evidence="6">Peptidase M</fullName>
    </alternativeName>
</protein>
<evidence type="ECO:0000256" key="1">
    <source>
        <dbReference type="ARBA" id="ARBA00002521"/>
    </source>
</evidence>
<organism evidence="9 10">
    <name type="scientific">Candidatus Taylorbacteria bacterium CG10_big_fil_rev_8_21_14_0_10_41_48</name>
    <dbReference type="NCBI Taxonomy" id="1975024"/>
    <lineage>
        <taxon>Bacteria</taxon>
        <taxon>Candidatus Tayloriibacteriota</taxon>
    </lineage>
</organism>
<feature type="binding site" evidence="6">
    <location>
        <position position="210"/>
    </location>
    <ligand>
        <name>a divalent metal cation</name>
        <dbReference type="ChEBI" id="CHEBI:60240"/>
        <label>2</label>
        <note>catalytic</note>
    </ligand>
</feature>
<comment type="catalytic activity">
    <reaction evidence="6 7">
        <text>Release of N-terminal amino acids, preferentially methionine, from peptides and arylamides.</text>
        <dbReference type="EC" id="3.4.11.18"/>
    </reaction>
</comment>
<dbReference type="AlphaFoldDB" id="A0A2M8LCS3"/>
<dbReference type="CDD" id="cd01086">
    <property type="entry name" value="MetAP1"/>
    <property type="match status" value="1"/>
</dbReference>
<evidence type="ECO:0000256" key="2">
    <source>
        <dbReference type="ARBA" id="ARBA00022438"/>
    </source>
</evidence>
<feature type="binding site" evidence="6">
    <location>
        <position position="114"/>
    </location>
    <ligand>
        <name>a divalent metal cation</name>
        <dbReference type="ChEBI" id="CHEBI:60240"/>
        <label>1</label>
    </ligand>
</feature>
<accession>A0A2M8LCS3</accession>
<dbReference type="SUPFAM" id="SSF55920">
    <property type="entry name" value="Creatinase/aminopeptidase"/>
    <property type="match status" value="1"/>
</dbReference>
<dbReference type="PANTHER" id="PTHR43330:SF27">
    <property type="entry name" value="METHIONINE AMINOPEPTIDASE"/>
    <property type="match status" value="1"/>
</dbReference>
<feature type="binding site" evidence="6">
    <location>
        <position position="84"/>
    </location>
    <ligand>
        <name>substrate</name>
    </ligand>
</feature>
<dbReference type="GO" id="GO:0006508">
    <property type="term" value="P:proteolysis"/>
    <property type="evidence" value="ECO:0007669"/>
    <property type="project" value="UniProtKB-KW"/>
</dbReference>
<dbReference type="InterPro" id="IPR000994">
    <property type="entry name" value="Pept_M24"/>
</dbReference>
<feature type="domain" description="Peptidase M24" evidence="8">
    <location>
        <begin position="13"/>
        <end position="248"/>
    </location>
</feature>
<keyword evidence="2 6" id="KW-0031">Aminopeptidase</keyword>
<keyword evidence="3 6" id="KW-0645">Protease</keyword>
<dbReference type="EC" id="3.4.11.18" evidence="6 7"/>
<dbReference type="InterPro" id="IPR036005">
    <property type="entry name" value="Creatinase/aminopeptidase-like"/>
</dbReference>
<feature type="binding site" evidence="6">
    <location>
        <position position="241"/>
    </location>
    <ligand>
        <name>a divalent metal cation</name>
        <dbReference type="ChEBI" id="CHEBI:60240"/>
        <label>1</label>
    </ligand>
</feature>
<evidence type="ECO:0000256" key="6">
    <source>
        <dbReference type="HAMAP-Rule" id="MF_01974"/>
    </source>
</evidence>
<comment type="similarity">
    <text evidence="6">Belongs to the peptidase M24A family. Methionine aminopeptidase type 1 subfamily.</text>
</comment>
<dbReference type="PRINTS" id="PR00599">
    <property type="entry name" value="MAPEPTIDASE"/>
</dbReference>
<feature type="binding site" evidence="6">
    <location>
        <position position="241"/>
    </location>
    <ligand>
        <name>a divalent metal cation</name>
        <dbReference type="ChEBI" id="CHEBI:60240"/>
        <label>2</label>
        <note>catalytic</note>
    </ligand>
</feature>
<feature type="binding site" evidence="6">
    <location>
        <position position="114"/>
    </location>
    <ligand>
        <name>a divalent metal cation</name>
        <dbReference type="ChEBI" id="CHEBI:60240"/>
        <label>2</label>
        <note>catalytic</note>
    </ligand>
</feature>
<sequence length="257" mass="27480">MAIIIKTAKEIEILREGGRRHAFILSKLAKAVKPGVSTQLLEDLANQLIQEGGDTSAFLGYKPYGAKRPYPASLCVSINDEVVHGIPNEEEKILCDGDVVSLDLGLVHKGMITDSAITVPVGKVDKKTKALLIDTKKALELGIKSARGGGHVGDIGAAIEKYASLGGYGIVRELAGHGVGRKVHEDPYVPNYGDVGDGDELRPGMVIAIEPMLNLGTEEIELDNDGYTYRTTDGAPSAHFEHTILITEKSAEVLTKL</sequence>
<evidence type="ECO:0000256" key="4">
    <source>
        <dbReference type="ARBA" id="ARBA00022723"/>
    </source>
</evidence>
<comment type="cofactor">
    <cofactor evidence="6">
        <name>Co(2+)</name>
        <dbReference type="ChEBI" id="CHEBI:48828"/>
    </cofactor>
    <cofactor evidence="6">
        <name>Zn(2+)</name>
        <dbReference type="ChEBI" id="CHEBI:29105"/>
    </cofactor>
    <cofactor evidence="6">
        <name>Mn(2+)</name>
        <dbReference type="ChEBI" id="CHEBI:29035"/>
    </cofactor>
    <cofactor evidence="6">
        <name>Fe(2+)</name>
        <dbReference type="ChEBI" id="CHEBI:29033"/>
    </cofactor>
    <text evidence="6">Binds 2 divalent metal cations per subunit. Has a high-affinity and a low affinity metal-binding site. The true nature of the physiological cofactor is under debate. The enzyme is active with cobalt, zinc, manganese or divalent iron ions. Most likely, methionine aminopeptidases function as mononuclear Fe(2+)-metalloproteases under physiological conditions, and the catalytically relevant metal-binding site has been assigned to the histidine-containing high-affinity site.</text>
</comment>
<evidence type="ECO:0000256" key="3">
    <source>
        <dbReference type="ARBA" id="ARBA00022670"/>
    </source>
</evidence>
<dbReference type="Proteomes" id="UP000228700">
    <property type="component" value="Unassembled WGS sequence"/>
</dbReference>
<evidence type="ECO:0000313" key="10">
    <source>
        <dbReference type="Proteomes" id="UP000228700"/>
    </source>
</evidence>
<dbReference type="HAMAP" id="MF_01974">
    <property type="entry name" value="MetAP_1"/>
    <property type="match status" value="1"/>
</dbReference>
<keyword evidence="4 6" id="KW-0479">Metal-binding</keyword>
<dbReference type="InterPro" id="IPR001714">
    <property type="entry name" value="Pept_M24_MAP"/>
</dbReference>
<dbReference type="GO" id="GO:0004239">
    <property type="term" value="F:initiator methionyl aminopeptidase activity"/>
    <property type="evidence" value="ECO:0007669"/>
    <property type="project" value="UniProtKB-UniRule"/>
</dbReference>
<dbReference type="PANTHER" id="PTHR43330">
    <property type="entry name" value="METHIONINE AMINOPEPTIDASE"/>
    <property type="match status" value="1"/>
</dbReference>
<proteinExistence type="inferred from homology"/>
<comment type="function">
    <text evidence="1 6">Removes the N-terminal methionine from nascent proteins. The N-terminal methionine is often cleaved when the second residue in the primary sequence is small and uncharged (Met-Ala-, Cys, Gly, Pro, Ser, Thr, or Val). Requires deformylation of the N(alpha)-formylated initiator methionine before it can be hydrolyzed.</text>
</comment>
<dbReference type="Pfam" id="PF00557">
    <property type="entry name" value="Peptidase_M24"/>
    <property type="match status" value="1"/>
</dbReference>
<evidence type="ECO:0000256" key="5">
    <source>
        <dbReference type="ARBA" id="ARBA00022801"/>
    </source>
</evidence>
<feature type="binding site" evidence="6">
    <location>
        <position position="177"/>
    </location>
    <ligand>
        <name>a divalent metal cation</name>
        <dbReference type="ChEBI" id="CHEBI:60240"/>
        <label>2</label>
        <note>catalytic</note>
    </ligand>
</feature>
<gene>
    <name evidence="6 9" type="primary">map</name>
    <name evidence="9" type="ORF">COV01_00175</name>
</gene>
<feature type="binding site" evidence="6">
    <location>
        <position position="184"/>
    </location>
    <ligand>
        <name>substrate</name>
    </ligand>
</feature>